<feature type="compositionally biased region" description="Low complexity" evidence="4">
    <location>
        <begin position="53"/>
        <end position="66"/>
    </location>
</feature>
<evidence type="ECO:0000256" key="1">
    <source>
        <dbReference type="ARBA" id="ARBA00007692"/>
    </source>
</evidence>
<keyword evidence="6" id="KW-1185">Reference proteome</keyword>
<dbReference type="GO" id="GO:0006353">
    <property type="term" value="P:DNA-templated transcription termination"/>
    <property type="evidence" value="ECO:0007669"/>
    <property type="project" value="UniProtKB-KW"/>
</dbReference>
<dbReference type="InterPro" id="IPR003690">
    <property type="entry name" value="MTERF"/>
</dbReference>
<dbReference type="EMBL" id="BDRX01000043">
    <property type="protein sequence ID" value="GBF93680.1"/>
    <property type="molecule type" value="Genomic_DNA"/>
</dbReference>
<dbReference type="InterPro" id="IPR038538">
    <property type="entry name" value="MTERF_sf"/>
</dbReference>
<keyword evidence="3" id="KW-0809">Transit peptide</keyword>
<keyword evidence="2" id="KW-0805">Transcription regulation</keyword>
<dbReference type="Pfam" id="PF02536">
    <property type="entry name" value="mTERF"/>
    <property type="match status" value="1"/>
</dbReference>
<feature type="region of interest" description="Disordered" evidence="4">
    <location>
        <begin position="28"/>
        <end position="70"/>
    </location>
</feature>
<accession>A0A2V0P756</accession>
<dbReference type="OrthoDB" id="637682at2759"/>
<protein>
    <submittedName>
        <fullName evidence="5">Hydroxypyruvate reductase</fullName>
    </submittedName>
</protein>
<comment type="similarity">
    <text evidence="1">Belongs to the mTERF family.</text>
</comment>
<sequence length="230" mass="24144">MQRTITQRCSGAGSQTGRPFAAAAAAAAAAPRMAQRRRGPQQEQRLGGSRDVAASSTGGSGKAAPSLKHAAAQGGSDPVYVAAAQYLKLVGLNNQAELARVLDIAMNPNSLFVQYNDPKRSRNASARELSVEADMAPVIDFLTARGLTKSDVVAVVTGHPPVLSYSVPGRLEPFWEFMGATVGLPDVGAAVVKRPSLLGLNLDSLDKIVGYLKSVDTPPETIIQYMLTSI</sequence>
<dbReference type="Proteomes" id="UP000247498">
    <property type="component" value="Unassembled WGS sequence"/>
</dbReference>
<proteinExistence type="inferred from homology"/>
<evidence type="ECO:0000313" key="5">
    <source>
        <dbReference type="EMBL" id="GBF93680.1"/>
    </source>
</evidence>
<evidence type="ECO:0000313" key="6">
    <source>
        <dbReference type="Proteomes" id="UP000247498"/>
    </source>
</evidence>
<dbReference type="InParanoid" id="A0A2V0P756"/>
<gene>
    <name evidence="5" type="ORF">Rsub_06783</name>
</gene>
<keyword evidence="2" id="KW-0804">Transcription</keyword>
<reference evidence="5 6" key="1">
    <citation type="journal article" date="2018" name="Sci. Rep.">
        <title>Raphidocelis subcapitata (=Pseudokirchneriella subcapitata) provides an insight into genome evolution and environmental adaptations in the Sphaeropleales.</title>
        <authorList>
            <person name="Suzuki S."/>
            <person name="Yamaguchi H."/>
            <person name="Nakajima N."/>
            <person name="Kawachi M."/>
        </authorList>
    </citation>
    <scope>NUCLEOTIDE SEQUENCE [LARGE SCALE GENOMIC DNA]</scope>
    <source>
        <strain evidence="5 6">NIES-35</strain>
    </source>
</reference>
<evidence type="ECO:0000256" key="3">
    <source>
        <dbReference type="ARBA" id="ARBA00022946"/>
    </source>
</evidence>
<keyword evidence="2" id="KW-0806">Transcription termination</keyword>
<name>A0A2V0P756_9CHLO</name>
<comment type="caution">
    <text evidence="5">The sequence shown here is derived from an EMBL/GenBank/DDBJ whole genome shotgun (WGS) entry which is preliminary data.</text>
</comment>
<dbReference type="Gene3D" id="1.25.70.10">
    <property type="entry name" value="Transcription termination factor 3, mitochondrial"/>
    <property type="match status" value="1"/>
</dbReference>
<evidence type="ECO:0000256" key="4">
    <source>
        <dbReference type="SAM" id="MobiDB-lite"/>
    </source>
</evidence>
<keyword evidence="5" id="KW-0670">Pyruvate</keyword>
<dbReference type="AlphaFoldDB" id="A0A2V0P756"/>
<evidence type="ECO:0000256" key="2">
    <source>
        <dbReference type="ARBA" id="ARBA00022472"/>
    </source>
</evidence>
<organism evidence="5 6">
    <name type="scientific">Raphidocelis subcapitata</name>
    <dbReference type="NCBI Taxonomy" id="307507"/>
    <lineage>
        <taxon>Eukaryota</taxon>
        <taxon>Viridiplantae</taxon>
        <taxon>Chlorophyta</taxon>
        <taxon>core chlorophytes</taxon>
        <taxon>Chlorophyceae</taxon>
        <taxon>CS clade</taxon>
        <taxon>Sphaeropleales</taxon>
        <taxon>Selenastraceae</taxon>
        <taxon>Raphidocelis</taxon>
    </lineage>
</organism>
<dbReference type="GO" id="GO:0003676">
    <property type="term" value="F:nucleic acid binding"/>
    <property type="evidence" value="ECO:0007669"/>
    <property type="project" value="InterPro"/>
</dbReference>